<evidence type="ECO:0000259" key="2">
    <source>
        <dbReference type="Pfam" id="PF01979"/>
    </source>
</evidence>
<keyword evidence="1" id="KW-0732">Signal</keyword>
<evidence type="ECO:0000256" key="1">
    <source>
        <dbReference type="SAM" id="SignalP"/>
    </source>
</evidence>
<dbReference type="PROSITE" id="PS51257">
    <property type="entry name" value="PROKAR_LIPOPROTEIN"/>
    <property type="match status" value="1"/>
</dbReference>
<dbReference type="InterPro" id="IPR032466">
    <property type="entry name" value="Metal_Hydrolase"/>
</dbReference>
<name>A0A7D9D1L7_9GAMM</name>
<proteinExistence type="predicted"/>
<dbReference type="Gene3D" id="2.30.40.10">
    <property type="entry name" value="Urease, subunit C, domain 1"/>
    <property type="match status" value="1"/>
</dbReference>
<accession>A0A7D9D1L7</accession>
<dbReference type="Gene3D" id="3.20.20.140">
    <property type="entry name" value="Metal-dependent hydrolases"/>
    <property type="match status" value="1"/>
</dbReference>
<dbReference type="InterPro" id="IPR011059">
    <property type="entry name" value="Metal-dep_hydrolase_composite"/>
</dbReference>
<dbReference type="PANTHER" id="PTHR43135:SF3">
    <property type="entry name" value="ALPHA-D-RIBOSE 1-METHYLPHOSPHONATE 5-TRIPHOSPHATE DIPHOSPHATASE"/>
    <property type="match status" value="1"/>
</dbReference>
<dbReference type="SUPFAM" id="SSF51556">
    <property type="entry name" value="Metallo-dependent hydrolases"/>
    <property type="match status" value="1"/>
</dbReference>
<evidence type="ECO:0000313" key="3">
    <source>
        <dbReference type="EMBL" id="VUX55577.1"/>
    </source>
</evidence>
<dbReference type="GO" id="GO:0016810">
    <property type="term" value="F:hydrolase activity, acting on carbon-nitrogen (but not peptide) bonds"/>
    <property type="evidence" value="ECO:0007669"/>
    <property type="project" value="InterPro"/>
</dbReference>
<feature type="domain" description="Amidohydrolase-related" evidence="2">
    <location>
        <begin position="93"/>
        <end position="436"/>
    </location>
</feature>
<dbReference type="InterPro" id="IPR051781">
    <property type="entry name" value="Metallo-dep_Hydrolase"/>
</dbReference>
<feature type="signal peptide" evidence="1">
    <location>
        <begin position="1"/>
        <end position="18"/>
    </location>
</feature>
<dbReference type="Pfam" id="PF01979">
    <property type="entry name" value="Amidohydro_1"/>
    <property type="match status" value="1"/>
</dbReference>
<protein>
    <recommendedName>
        <fullName evidence="2">Amidohydrolase-related domain-containing protein</fullName>
    </recommendedName>
</protein>
<dbReference type="EMBL" id="LR633967">
    <property type="protein sequence ID" value="VUX55577.1"/>
    <property type="molecule type" value="Genomic_DNA"/>
</dbReference>
<sequence length="438" mass="46107">MNRILFLLTLALIVAACGDSTEPTTPADSAPASEPALLPGLGAVAYISANVWNGTGAAPLRNGTLLVRDGRVESVSSDAAPAGAEIVDLEGAWVIPGFINAHGHVSGRWAADEVQGDAARVEGDLALYARYGVTTVLSLGGAPKDSFGLRSAQNMASLERARLLLAGDIVFSQDPAEAAAMTQANIDAGVNWIKLRQDDNLGATEKMSWDALEAAMQIANAANVPVATHIFYMDDAAMLLGMGSGLIAHSVRDQPVSDEFVQTMLDSGVCYVPTLVREVSTFVYGERPAFFDDPFFLEAAKQSQIDRVSDPEFMARMAASPAAATYRKTLVQAQENLALLAASGVPVAFGTDSGPAGRFPGYFEHMEFDLMAEAGLTARQILLSATSVAASCLNLDDLGTLETGKWADFVVIEQNPLADIKALHSIKGVYVAGNAVAR</sequence>
<feature type="chain" id="PRO_5028093857" description="Amidohydrolase-related domain-containing protein" evidence="1">
    <location>
        <begin position="19"/>
        <end position="438"/>
    </location>
</feature>
<gene>
    <name evidence="3" type="ORF">JTBM06_V1_50017</name>
</gene>
<dbReference type="SUPFAM" id="SSF51338">
    <property type="entry name" value="Composite domain of metallo-dependent hydrolases"/>
    <property type="match status" value="1"/>
</dbReference>
<reference evidence="3" key="1">
    <citation type="submission" date="2019-07" db="EMBL/GenBank/DDBJ databases">
        <authorList>
            <person name="Weber M."/>
            <person name="Kostadinov I."/>
            <person name="Kostadinov D I."/>
        </authorList>
    </citation>
    <scope>NUCLEOTIDE SEQUENCE</scope>
    <source>
        <strain evidence="3">Gfbio:sag-sample-m06:053724c1-46a9-4a36-b237-ea2bf867836b</strain>
    </source>
</reference>
<dbReference type="AlphaFoldDB" id="A0A7D9D1L7"/>
<organism evidence="3">
    <name type="scientific">uncultured Woeseiaceae bacterium</name>
    <dbReference type="NCBI Taxonomy" id="1983305"/>
    <lineage>
        <taxon>Bacteria</taxon>
        <taxon>Pseudomonadati</taxon>
        <taxon>Pseudomonadota</taxon>
        <taxon>Gammaproteobacteria</taxon>
        <taxon>Woeseiales</taxon>
        <taxon>Woeseiaceae</taxon>
        <taxon>environmental samples</taxon>
    </lineage>
</organism>
<dbReference type="PANTHER" id="PTHR43135">
    <property type="entry name" value="ALPHA-D-RIBOSE 1-METHYLPHOSPHONATE 5-TRIPHOSPHATE DIPHOSPHATASE"/>
    <property type="match status" value="1"/>
</dbReference>
<dbReference type="InterPro" id="IPR006680">
    <property type="entry name" value="Amidohydro-rel"/>
</dbReference>